<feature type="region of interest" description="Disordered" evidence="2">
    <location>
        <begin position="376"/>
        <end position="456"/>
    </location>
</feature>
<feature type="region of interest" description="Disordered" evidence="2">
    <location>
        <begin position="520"/>
        <end position="613"/>
    </location>
</feature>
<dbReference type="PANTHER" id="PTHR15718">
    <property type="entry name" value="G PROTEIN-REGULATED INDUCER OF NEURITE OUTGROWTH C-TERMINAL DOMAIN-CONTAINING PROTEIN"/>
    <property type="match status" value="1"/>
</dbReference>
<feature type="region of interest" description="Disordered" evidence="2">
    <location>
        <begin position="1"/>
        <end position="82"/>
    </location>
</feature>
<feature type="compositionally biased region" description="Basic and acidic residues" evidence="2">
    <location>
        <begin position="589"/>
        <end position="602"/>
    </location>
</feature>
<evidence type="ECO:0000313" key="4">
    <source>
        <dbReference type="Ensembl" id="ENSATEP00000002903.2"/>
    </source>
</evidence>
<dbReference type="GO" id="GO:0005886">
    <property type="term" value="C:plasma membrane"/>
    <property type="evidence" value="ECO:0007669"/>
    <property type="project" value="TreeGrafter"/>
</dbReference>
<evidence type="ECO:0000259" key="3">
    <source>
        <dbReference type="Pfam" id="PF15235"/>
    </source>
</evidence>
<evidence type="ECO:0000256" key="2">
    <source>
        <dbReference type="SAM" id="MobiDB-lite"/>
    </source>
</evidence>
<feature type="compositionally biased region" description="Polar residues" evidence="2">
    <location>
        <begin position="317"/>
        <end position="328"/>
    </location>
</feature>
<feature type="compositionally biased region" description="Polar residues" evidence="2">
    <location>
        <begin position="413"/>
        <end position="430"/>
    </location>
</feature>
<feature type="domain" description="G protein-regulated inducer of neurite outgrowth C-terminal" evidence="3">
    <location>
        <begin position="574"/>
        <end position="714"/>
    </location>
</feature>
<dbReference type="InterPro" id="IPR026646">
    <property type="entry name" value="GPRIN2-like/GPRIN3"/>
</dbReference>
<reference evidence="4" key="3">
    <citation type="submission" date="2025-09" db="UniProtKB">
        <authorList>
            <consortium name="Ensembl"/>
        </authorList>
    </citation>
    <scope>IDENTIFICATION</scope>
</reference>
<dbReference type="InterPro" id="IPR032745">
    <property type="entry name" value="GRIN_C"/>
</dbReference>
<keyword evidence="5" id="KW-1185">Reference proteome</keyword>
<feature type="region of interest" description="Disordered" evidence="2">
    <location>
        <begin position="119"/>
        <end position="217"/>
    </location>
</feature>
<dbReference type="GeneID" id="113160151"/>
<dbReference type="Ensembl" id="ENSATET00000002932.3">
    <property type="protein sequence ID" value="ENSATEP00000002903.2"/>
    <property type="gene ID" value="ENSATEG00000002075.3"/>
</dbReference>
<reference evidence="4" key="1">
    <citation type="submission" date="2021-04" db="EMBL/GenBank/DDBJ databases">
        <authorList>
            <consortium name="Wellcome Sanger Institute Data Sharing"/>
        </authorList>
    </citation>
    <scope>NUCLEOTIDE SEQUENCE [LARGE SCALE GENOMIC DNA]</scope>
</reference>
<organism evidence="4 5">
    <name type="scientific">Anabas testudineus</name>
    <name type="common">Climbing perch</name>
    <name type="synonym">Anthias testudineus</name>
    <dbReference type="NCBI Taxonomy" id="64144"/>
    <lineage>
        <taxon>Eukaryota</taxon>
        <taxon>Metazoa</taxon>
        <taxon>Chordata</taxon>
        <taxon>Craniata</taxon>
        <taxon>Vertebrata</taxon>
        <taxon>Euteleostomi</taxon>
        <taxon>Actinopterygii</taxon>
        <taxon>Neopterygii</taxon>
        <taxon>Teleostei</taxon>
        <taxon>Neoteleostei</taxon>
        <taxon>Acanthomorphata</taxon>
        <taxon>Anabantaria</taxon>
        <taxon>Anabantiformes</taxon>
        <taxon>Anabantoidei</taxon>
        <taxon>Anabantidae</taxon>
        <taxon>Anabas</taxon>
    </lineage>
</organism>
<accession>A0A3Q1HDG5</accession>
<reference evidence="4" key="2">
    <citation type="submission" date="2025-08" db="UniProtKB">
        <authorList>
            <consortium name="Ensembl"/>
        </authorList>
    </citation>
    <scope>IDENTIFICATION</scope>
</reference>
<feature type="compositionally biased region" description="Basic and acidic residues" evidence="2">
    <location>
        <begin position="135"/>
        <end position="155"/>
    </location>
</feature>
<evidence type="ECO:0000256" key="1">
    <source>
        <dbReference type="ARBA" id="ARBA00002358"/>
    </source>
</evidence>
<feature type="compositionally biased region" description="Low complexity" evidence="2">
    <location>
        <begin position="657"/>
        <end position="668"/>
    </location>
</feature>
<dbReference type="OrthoDB" id="9937185at2759"/>
<dbReference type="Proteomes" id="UP000265040">
    <property type="component" value="Chromosome 10"/>
</dbReference>
<comment type="function">
    <text evidence="1">May be involved in neurite outgrowth.</text>
</comment>
<dbReference type="Pfam" id="PF15235">
    <property type="entry name" value="GRIN_C"/>
    <property type="match status" value="1"/>
</dbReference>
<dbReference type="PANTHER" id="PTHR15718:SF7">
    <property type="entry name" value="G PROTEIN-REGULATED INDUCER OF NEURITE OUTGROWTH 1"/>
    <property type="match status" value="1"/>
</dbReference>
<feature type="compositionally biased region" description="Gly residues" evidence="2">
    <location>
        <begin position="669"/>
        <end position="679"/>
    </location>
</feature>
<dbReference type="InParanoid" id="A0A3Q1HDG5"/>
<dbReference type="STRING" id="64144.ENSATEP00000002903"/>
<protein>
    <recommendedName>
        <fullName evidence="3">G protein-regulated inducer of neurite outgrowth C-terminal domain-containing protein</fullName>
    </recommendedName>
</protein>
<feature type="region of interest" description="Disordered" evidence="2">
    <location>
        <begin position="635"/>
        <end position="716"/>
    </location>
</feature>
<feature type="compositionally biased region" description="Polar residues" evidence="2">
    <location>
        <begin position="188"/>
        <end position="204"/>
    </location>
</feature>
<dbReference type="AlphaFoldDB" id="A0A3Q1HDG5"/>
<name>A0A3Q1HDG5_ANATE</name>
<feature type="compositionally biased region" description="Basic and acidic residues" evidence="2">
    <location>
        <begin position="376"/>
        <end position="389"/>
    </location>
</feature>
<dbReference type="GO" id="GO:0031175">
    <property type="term" value="P:neuron projection development"/>
    <property type="evidence" value="ECO:0007669"/>
    <property type="project" value="TreeGrafter"/>
</dbReference>
<proteinExistence type="predicted"/>
<feature type="compositionally biased region" description="Basic and acidic residues" evidence="2">
    <location>
        <begin position="557"/>
        <end position="583"/>
    </location>
</feature>
<feature type="compositionally biased region" description="Basic and acidic residues" evidence="2">
    <location>
        <begin position="539"/>
        <end position="549"/>
    </location>
</feature>
<dbReference type="RefSeq" id="XP_026213011.1">
    <property type="nucleotide sequence ID" value="XM_026357226.1"/>
</dbReference>
<feature type="compositionally biased region" description="Low complexity" evidence="2">
    <location>
        <begin position="523"/>
        <end position="536"/>
    </location>
</feature>
<feature type="region of interest" description="Disordered" evidence="2">
    <location>
        <begin position="248"/>
        <end position="330"/>
    </location>
</feature>
<dbReference type="GeneTree" id="ENSGT00940000162796"/>
<evidence type="ECO:0000313" key="5">
    <source>
        <dbReference type="Proteomes" id="UP000265040"/>
    </source>
</evidence>
<feature type="compositionally biased region" description="Basic and acidic residues" evidence="2">
    <location>
        <begin position="265"/>
        <end position="298"/>
    </location>
</feature>
<feature type="compositionally biased region" description="Basic and acidic residues" evidence="2">
    <location>
        <begin position="66"/>
        <end position="77"/>
    </location>
</feature>
<sequence length="716" mass="78375">MGSLKDEMKGLKENHQPCGKPDDGECPGGSDGSSVPERPAINTSQESVTEEGCQPKLQMNASFIEDGEKNPKSKDQELSGGDCGTDFIQVKDCIHVDAIALTQQAGAEEITIALHNDVTISDSNKFLSDGDGDTEIQKEKSDNKSLGQDREKEAESIVVPVPSAPDPFDPRSPDPRSPAPFGQHHVRTQVSLEVVQSHSAATSPMTPPEGGNSFFFPNSFGRSAGVGTDSQDAELQVGKQVEFCSVATSPMTPKTPWSTAFPELTGREMVQKEGKVKKSEEQKESGEKESLNKTESEKSGSASCPDAGLMDTRVTVEDSNQQCKQQRMGSMDQDITILVTHYSNNEEGGEEKAESSFYSIEPEMVKIDEYEELIENKSDVKRGDGKEDISAETAHPEQVQNNTKPPQIKTEETSIPASGRSMTSVKSANSEVKENTKACEELTDVTKPPVPESPAPFGCHNIRTQVSLEVVQCQSVATSPMTPPEGEQAFYFPSSFGKCATVSAETKDAEMQVGQQVEFRSVATAPMTPRTPTATTFPDIRKEVSIEEKIMEEEEDRKEQAEQDKGEEPREEEQLTEEKKEEAAEKEEMETSKEKAEDKCEEPVQEVSWDEKGMTWEVYGAVVEVSVLGSAIQKHLEKQVKKQKRQPSMPPPPPLTPSATPLTSEPTQGGSGSGKGQAGKRGERDGKARRRRRNPFRLLMENMQQPHCCSRAHTAE</sequence>
<feature type="compositionally biased region" description="Basic and acidic residues" evidence="2">
    <location>
        <begin position="1"/>
        <end position="23"/>
    </location>
</feature>
<feature type="compositionally biased region" description="Polar residues" evidence="2">
    <location>
        <begin position="248"/>
        <end position="258"/>
    </location>
</feature>
<feature type="compositionally biased region" description="Basic and acidic residues" evidence="2">
    <location>
        <begin position="431"/>
        <end position="440"/>
    </location>
</feature>
<dbReference type="CTD" id="114787"/>